<dbReference type="SUPFAM" id="SSF51445">
    <property type="entry name" value="(Trans)glycosidases"/>
    <property type="match status" value="1"/>
</dbReference>
<keyword evidence="3" id="KW-0378">Hydrolase</keyword>
<proteinExistence type="inferred from homology"/>
<evidence type="ECO:0000256" key="1">
    <source>
        <dbReference type="ARBA" id="ARBA00008061"/>
    </source>
</evidence>
<evidence type="ECO:0000313" key="3">
    <source>
        <dbReference type="EMBL" id="MFC5502596.1"/>
    </source>
</evidence>
<dbReference type="InterPro" id="IPR017853">
    <property type="entry name" value="GH"/>
</dbReference>
<dbReference type="SMART" id="SM00642">
    <property type="entry name" value="Aamy"/>
    <property type="match status" value="1"/>
</dbReference>
<dbReference type="InterPro" id="IPR006047">
    <property type="entry name" value="GH13_cat_dom"/>
</dbReference>
<dbReference type="EC" id="3.2.1.-" evidence="3"/>
<dbReference type="PANTHER" id="PTHR10357">
    <property type="entry name" value="ALPHA-AMYLASE FAMILY MEMBER"/>
    <property type="match status" value="1"/>
</dbReference>
<keyword evidence="3" id="KW-0326">Glycosidase</keyword>
<name>A0ABW0NQ95_9MICO</name>
<evidence type="ECO:0000313" key="4">
    <source>
        <dbReference type="Proteomes" id="UP001596039"/>
    </source>
</evidence>
<gene>
    <name evidence="3" type="ORF">ACFPJ4_10130</name>
</gene>
<comment type="similarity">
    <text evidence="1">Belongs to the glycosyl hydrolase 13 family.</text>
</comment>
<accession>A0ABW0NQ95</accession>
<dbReference type="Pfam" id="PF00128">
    <property type="entry name" value="Alpha-amylase"/>
    <property type="match status" value="1"/>
</dbReference>
<dbReference type="RefSeq" id="WP_386740286.1">
    <property type="nucleotide sequence ID" value="NZ_JBHSMG010000002.1"/>
</dbReference>
<organism evidence="3 4">
    <name type="scientific">Lysinimonas soli</name>
    <dbReference type="NCBI Taxonomy" id="1074233"/>
    <lineage>
        <taxon>Bacteria</taxon>
        <taxon>Bacillati</taxon>
        <taxon>Actinomycetota</taxon>
        <taxon>Actinomycetes</taxon>
        <taxon>Micrococcales</taxon>
        <taxon>Microbacteriaceae</taxon>
        <taxon>Lysinimonas</taxon>
    </lineage>
</organism>
<evidence type="ECO:0000259" key="2">
    <source>
        <dbReference type="SMART" id="SM00642"/>
    </source>
</evidence>
<dbReference type="Gene3D" id="3.20.20.80">
    <property type="entry name" value="Glycosidases"/>
    <property type="match status" value="1"/>
</dbReference>
<dbReference type="GO" id="GO:0016798">
    <property type="term" value="F:hydrolase activity, acting on glycosyl bonds"/>
    <property type="evidence" value="ECO:0007669"/>
    <property type="project" value="UniProtKB-KW"/>
</dbReference>
<dbReference type="CDD" id="cd11332">
    <property type="entry name" value="AmyAc_OligoGlu_TS"/>
    <property type="match status" value="1"/>
</dbReference>
<reference evidence="4" key="1">
    <citation type="journal article" date="2019" name="Int. J. Syst. Evol. Microbiol.">
        <title>The Global Catalogue of Microorganisms (GCM) 10K type strain sequencing project: providing services to taxonomists for standard genome sequencing and annotation.</title>
        <authorList>
            <consortium name="The Broad Institute Genomics Platform"/>
            <consortium name="The Broad Institute Genome Sequencing Center for Infectious Disease"/>
            <person name="Wu L."/>
            <person name="Ma J."/>
        </authorList>
    </citation>
    <scope>NUCLEOTIDE SEQUENCE [LARGE SCALE GENOMIC DNA]</scope>
    <source>
        <strain evidence="4">CGMCC 4.6997</strain>
    </source>
</reference>
<dbReference type="Proteomes" id="UP001596039">
    <property type="component" value="Unassembled WGS sequence"/>
</dbReference>
<dbReference type="PANTHER" id="PTHR10357:SF179">
    <property type="entry name" value="NEUTRAL AND BASIC AMINO ACID TRANSPORT PROTEIN RBAT"/>
    <property type="match status" value="1"/>
</dbReference>
<feature type="domain" description="Glycosyl hydrolase family 13 catalytic" evidence="2">
    <location>
        <begin position="15"/>
        <end position="434"/>
    </location>
</feature>
<dbReference type="Gene3D" id="3.90.400.10">
    <property type="entry name" value="Oligo-1,6-glucosidase, Domain 2"/>
    <property type="match status" value="1"/>
</dbReference>
<dbReference type="InterPro" id="IPR045857">
    <property type="entry name" value="O16G_dom_2"/>
</dbReference>
<sequence length="561" mass="60744">MATEPDWWRTAVIYQIYPRSFADSNGDGIGDLPGITSRLDALVSLGVDAVWLSPFFTSPQNDAGYDVADYTDVDPLFGTLADFDLMLARAHELGLKVIIDLVPNHSSSAHPWFQAALAAGPDSLERARYLFRDGLGADGDVPPNNWQSVFGGPAWTRVTEAAEADGTHRPAAAPQRAQWYLHLFDTSQPDFDWTNDEVKELFRGVLRFWLDRGVDGFRVDVAHGLAKKPGLPDYTPPTDAGSMGGTPEDVPYWAQPGVHPIYRNWHRVLAEFGPDRILAGEAWVEPLSKLADWVRPDEMHQTFNFTFLETPWEAAPLKKVVDDSLAAFGGVGAPSTWVLSNHDVIRHATRLGLTPPPPQGQGIGPASESHPDEVVGLRRARAYTAFMLALPGSAYLYQGEELGLPEVIDLPDAARQDPTFFRTGGDSYGRDGCRVPIPWEAAAPAAGFGPAAPDGTAASWLPQPAGWGDYARDAQQGIPESPLEFYRSALALRREHRLAANELVWLPSPTSEVLVFRSGAITVVANTGSAPVALPDGQLALASGPIGPGRLPGDTTVWLLG</sequence>
<protein>
    <submittedName>
        <fullName evidence="3">Glycoside hydrolase family 13 protein</fullName>
        <ecNumber evidence="3">3.2.1.-</ecNumber>
    </submittedName>
</protein>
<comment type="caution">
    <text evidence="3">The sequence shown here is derived from an EMBL/GenBank/DDBJ whole genome shotgun (WGS) entry which is preliminary data.</text>
</comment>
<keyword evidence="4" id="KW-1185">Reference proteome</keyword>
<dbReference type="EMBL" id="JBHSMG010000002">
    <property type="protein sequence ID" value="MFC5502596.1"/>
    <property type="molecule type" value="Genomic_DNA"/>
</dbReference>